<organism evidence="2 3">
    <name type="scientific">Natronoarchaeum philippinense</name>
    <dbReference type="NCBI Taxonomy" id="558529"/>
    <lineage>
        <taxon>Archaea</taxon>
        <taxon>Methanobacteriati</taxon>
        <taxon>Methanobacteriota</taxon>
        <taxon>Stenosarchaea group</taxon>
        <taxon>Halobacteria</taxon>
        <taxon>Halobacteriales</taxon>
        <taxon>Natronoarchaeaceae</taxon>
    </lineage>
</organism>
<dbReference type="Gene3D" id="1.10.10.10">
    <property type="entry name" value="Winged helix-like DNA-binding domain superfamily/Winged helix DNA-binding domain"/>
    <property type="match status" value="1"/>
</dbReference>
<name>A0A285NUJ4_NATPI</name>
<dbReference type="PANTHER" id="PTHR37318">
    <property type="entry name" value="BSL7504 PROTEIN"/>
    <property type="match status" value="1"/>
</dbReference>
<dbReference type="CDD" id="cd00090">
    <property type="entry name" value="HTH_ARSR"/>
    <property type="match status" value="1"/>
</dbReference>
<evidence type="ECO:0000313" key="2">
    <source>
        <dbReference type="EMBL" id="SNZ12697.1"/>
    </source>
</evidence>
<reference evidence="2 3" key="1">
    <citation type="submission" date="2017-09" db="EMBL/GenBank/DDBJ databases">
        <authorList>
            <person name="Ehlers B."/>
            <person name="Leendertz F.H."/>
        </authorList>
    </citation>
    <scope>NUCLEOTIDE SEQUENCE [LARGE SCALE GENOMIC DNA]</scope>
    <source>
        <strain evidence="2 3">DSM 27208</strain>
    </source>
</reference>
<keyword evidence="3" id="KW-1185">Reference proteome</keyword>
<dbReference type="InterPro" id="IPR036388">
    <property type="entry name" value="WH-like_DNA-bd_sf"/>
</dbReference>
<dbReference type="InterPro" id="IPR000835">
    <property type="entry name" value="HTH_MarR-typ"/>
</dbReference>
<dbReference type="RefSeq" id="WP_097008801.1">
    <property type="nucleotide sequence ID" value="NZ_OBEJ01000002.1"/>
</dbReference>
<dbReference type="InterPro" id="IPR036390">
    <property type="entry name" value="WH_DNA-bd_sf"/>
</dbReference>
<dbReference type="AlphaFoldDB" id="A0A285NUJ4"/>
<keyword evidence="2" id="KW-0238">DNA-binding</keyword>
<protein>
    <submittedName>
        <fullName evidence="2">Winged helix DNA-binding domain-containing protein</fullName>
    </submittedName>
</protein>
<dbReference type="InterPro" id="IPR011991">
    <property type="entry name" value="ArsR-like_HTH"/>
</dbReference>
<evidence type="ECO:0000313" key="3">
    <source>
        <dbReference type="Proteomes" id="UP000219453"/>
    </source>
</evidence>
<dbReference type="InterPro" id="IPR027395">
    <property type="entry name" value="WH_DNA-bd_dom"/>
</dbReference>
<dbReference type="GO" id="GO:0003700">
    <property type="term" value="F:DNA-binding transcription factor activity"/>
    <property type="evidence" value="ECO:0007669"/>
    <property type="project" value="InterPro"/>
</dbReference>
<accession>A0A285NUJ4</accession>
<dbReference type="SUPFAM" id="SSF46785">
    <property type="entry name" value="Winged helix' DNA-binding domain"/>
    <property type="match status" value="1"/>
</dbReference>
<dbReference type="PANTHER" id="PTHR37318:SF1">
    <property type="entry name" value="BSL7504 PROTEIN"/>
    <property type="match status" value="1"/>
</dbReference>
<dbReference type="Pfam" id="PF13601">
    <property type="entry name" value="HTH_34"/>
    <property type="match status" value="1"/>
</dbReference>
<gene>
    <name evidence="2" type="ORF">SAMN06269185_1876</name>
</gene>
<dbReference type="OrthoDB" id="65295at2157"/>
<proteinExistence type="predicted"/>
<dbReference type="Proteomes" id="UP000219453">
    <property type="component" value="Unassembled WGS sequence"/>
</dbReference>
<dbReference type="GO" id="GO:0003677">
    <property type="term" value="F:DNA binding"/>
    <property type="evidence" value="ECO:0007669"/>
    <property type="project" value="UniProtKB-KW"/>
</dbReference>
<dbReference type="SMART" id="SM00347">
    <property type="entry name" value="HTH_MARR"/>
    <property type="match status" value="1"/>
</dbReference>
<sequence>MEFDKLVHQPTRLQLFAYLYRHEESTFSELKDELGVTEGNLSSHIQTMEDAGAVAVEKQFVDRRPQTTYRLTDEGRAKFEEHIETLEALLGQLED</sequence>
<feature type="domain" description="HTH marR-type" evidence="1">
    <location>
        <begin position="1"/>
        <end position="95"/>
    </location>
</feature>
<evidence type="ECO:0000259" key="1">
    <source>
        <dbReference type="SMART" id="SM00347"/>
    </source>
</evidence>
<dbReference type="EMBL" id="OBEJ01000002">
    <property type="protein sequence ID" value="SNZ12697.1"/>
    <property type="molecule type" value="Genomic_DNA"/>
</dbReference>